<reference evidence="1" key="2">
    <citation type="submission" date="2015-06" db="UniProtKB">
        <authorList>
            <consortium name="EnsemblMetazoa"/>
        </authorList>
    </citation>
    <scope>IDENTIFICATION</scope>
</reference>
<evidence type="ECO:0000313" key="1">
    <source>
        <dbReference type="EnsemblMetazoa" id="tetur01g11970.1"/>
    </source>
</evidence>
<keyword evidence="2" id="KW-1185">Reference proteome</keyword>
<protein>
    <submittedName>
        <fullName evidence="1">Uncharacterized protein</fullName>
    </submittedName>
</protein>
<organism evidence="1 2">
    <name type="scientific">Tetranychus urticae</name>
    <name type="common">Two-spotted spider mite</name>
    <dbReference type="NCBI Taxonomy" id="32264"/>
    <lineage>
        <taxon>Eukaryota</taxon>
        <taxon>Metazoa</taxon>
        <taxon>Ecdysozoa</taxon>
        <taxon>Arthropoda</taxon>
        <taxon>Chelicerata</taxon>
        <taxon>Arachnida</taxon>
        <taxon>Acari</taxon>
        <taxon>Acariformes</taxon>
        <taxon>Trombidiformes</taxon>
        <taxon>Prostigmata</taxon>
        <taxon>Eleutherengona</taxon>
        <taxon>Raphignathae</taxon>
        <taxon>Tetranychoidea</taxon>
        <taxon>Tetranychidae</taxon>
        <taxon>Tetranychus</taxon>
    </lineage>
</organism>
<reference evidence="2" key="1">
    <citation type="submission" date="2011-08" db="EMBL/GenBank/DDBJ databases">
        <authorList>
            <person name="Rombauts S."/>
        </authorList>
    </citation>
    <scope>NUCLEOTIDE SEQUENCE</scope>
    <source>
        <strain evidence="2">London</strain>
    </source>
</reference>
<dbReference type="EnsemblMetazoa" id="tetur01g11970.1">
    <property type="protein sequence ID" value="tetur01g11970.1"/>
    <property type="gene ID" value="tetur01g11970"/>
</dbReference>
<dbReference type="Proteomes" id="UP000015104">
    <property type="component" value="Unassembled WGS sequence"/>
</dbReference>
<dbReference type="EMBL" id="CAEY01000468">
    <property type="status" value="NOT_ANNOTATED_CDS"/>
    <property type="molecule type" value="Genomic_DNA"/>
</dbReference>
<sequence>MVKPSHEGLGLYRLMNIWLF</sequence>
<proteinExistence type="predicted"/>
<dbReference type="AlphaFoldDB" id="T1JSW4"/>
<name>T1JSW4_TETUR</name>
<evidence type="ECO:0000313" key="2">
    <source>
        <dbReference type="Proteomes" id="UP000015104"/>
    </source>
</evidence>
<dbReference type="HOGENOM" id="CLU_3428629_0_0_1"/>
<accession>T1JSW4</accession>